<evidence type="ECO:0000256" key="5">
    <source>
        <dbReference type="ARBA" id="ARBA00022917"/>
    </source>
</evidence>
<dbReference type="OrthoDB" id="361630at2759"/>
<keyword evidence="3" id="KW-0396">Initiation factor</keyword>
<dbReference type="Proteomes" id="UP000706124">
    <property type="component" value="Unassembled WGS sequence"/>
</dbReference>
<evidence type="ECO:0000256" key="11">
    <source>
        <dbReference type="SAM" id="MobiDB-lite"/>
    </source>
</evidence>
<dbReference type="GO" id="GO:0005525">
    <property type="term" value="F:GTP binding"/>
    <property type="evidence" value="ECO:0007669"/>
    <property type="project" value="UniProtKB-KW"/>
</dbReference>
<dbReference type="InterPro" id="IPR009000">
    <property type="entry name" value="Transl_B-barrel_sf"/>
</dbReference>
<comment type="caution">
    <text evidence="13">The sequence shown here is derived from an EMBL/GenBank/DDBJ whole genome shotgun (WGS) entry which is preliminary data.</text>
</comment>
<dbReference type="InterPro" id="IPR027417">
    <property type="entry name" value="P-loop_NTPase"/>
</dbReference>
<dbReference type="NCBIfam" id="TIGR00231">
    <property type="entry name" value="small_GTP"/>
    <property type="match status" value="1"/>
</dbReference>
<dbReference type="InterPro" id="IPR005225">
    <property type="entry name" value="Small_GTP-bd"/>
</dbReference>
<feature type="compositionally biased region" description="Basic and acidic residues" evidence="11">
    <location>
        <begin position="309"/>
        <end position="319"/>
    </location>
</feature>
<dbReference type="InterPro" id="IPR044145">
    <property type="entry name" value="IF2_II"/>
</dbReference>
<feature type="compositionally biased region" description="Basic and acidic residues" evidence="11">
    <location>
        <begin position="126"/>
        <end position="144"/>
    </location>
</feature>
<dbReference type="PANTHER" id="PTHR43381:SF20">
    <property type="entry name" value="TRANSLATION INITIATION FACTOR IF-2, MITOCHONDRIAL"/>
    <property type="match status" value="1"/>
</dbReference>
<name>A0A9P7SJV0_9HYPO</name>
<dbReference type="InterPro" id="IPR036925">
    <property type="entry name" value="TIF_IF2_dom3_sf"/>
</dbReference>
<keyword evidence="5" id="KW-0648">Protein biosynthesis</keyword>
<dbReference type="HAMAP" id="MF_00100_B">
    <property type="entry name" value="IF_2_B"/>
    <property type="match status" value="1"/>
</dbReference>
<keyword evidence="6" id="KW-0809">Transit peptide</keyword>
<keyword evidence="8" id="KW-0342">GTP-binding</keyword>
<dbReference type="GO" id="GO:0003743">
    <property type="term" value="F:translation initiation factor activity"/>
    <property type="evidence" value="ECO:0007669"/>
    <property type="project" value="UniProtKB-KW"/>
</dbReference>
<evidence type="ECO:0000313" key="13">
    <source>
        <dbReference type="EMBL" id="KAG5944526.1"/>
    </source>
</evidence>
<feature type="compositionally biased region" description="Low complexity" evidence="11">
    <location>
        <begin position="176"/>
        <end position="196"/>
    </location>
</feature>
<dbReference type="InterPro" id="IPR053905">
    <property type="entry name" value="EF-G-like_DII"/>
</dbReference>
<evidence type="ECO:0000256" key="10">
    <source>
        <dbReference type="ARBA" id="ARBA00044200"/>
    </source>
</evidence>
<feature type="compositionally biased region" description="Basic and acidic residues" evidence="11">
    <location>
        <begin position="792"/>
        <end position="806"/>
    </location>
</feature>
<dbReference type="FunFam" id="3.40.50.300:FF:000019">
    <property type="entry name" value="Translation initiation factor IF-2"/>
    <property type="match status" value="1"/>
</dbReference>
<dbReference type="CDD" id="cd03692">
    <property type="entry name" value="mtIF2_IVc"/>
    <property type="match status" value="1"/>
</dbReference>
<feature type="compositionally biased region" description="Basic and acidic residues" evidence="11">
    <location>
        <begin position="490"/>
        <end position="500"/>
    </location>
</feature>
<reference evidence="13 14" key="1">
    <citation type="journal article" date="2020" name="bioRxiv">
        <title>Whole genome comparisons of ergot fungi reveals the divergence and evolution of species within the genus Claviceps are the result of varying mechanisms driving genome evolution and host range expansion.</title>
        <authorList>
            <person name="Wyka S.A."/>
            <person name="Mondo S.J."/>
            <person name="Liu M."/>
            <person name="Dettman J."/>
            <person name="Nalam V."/>
            <person name="Broders K.D."/>
        </authorList>
    </citation>
    <scope>NUCLEOTIDE SEQUENCE [LARGE SCALE GENOMIC DNA]</scope>
    <source>
        <strain evidence="13 14">CCC 1485</strain>
    </source>
</reference>
<feature type="compositionally biased region" description="Basic residues" evidence="11">
    <location>
        <begin position="376"/>
        <end position="386"/>
    </location>
</feature>
<dbReference type="SUPFAM" id="SSF52540">
    <property type="entry name" value="P-loop containing nucleoside triphosphate hydrolases"/>
    <property type="match status" value="1"/>
</dbReference>
<dbReference type="Pfam" id="PF00009">
    <property type="entry name" value="GTP_EFTU"/>
    <property type="match status" value="1"/>
</dbReference>
<comment type="subcellular location">
    <subcellularLocation>
        <location evidence="1">Mitochondrion</location>
    </subcellularLocation>
</comment>
<protein>
    <recommendedName>
        <fullName evidence="10">Translation initiation factor IF-2, mitochondrial</fullName>
    </recommendedName>
</protein>
<dbReference type="FunFam" id="2.40.30.10:FF:000008">
    <property type="entry name" value="Translation initiation factor IF-2"/>
    <property type="match status" value="1"/>
</dbReference>
<feature type="domain" description="Tr-type G" evidence="12">
    <location>
        <begin position="508"/>
        <end position="676"/>
    </location>
</feature>
<dbReference type="SUPFAM" id="SSF52156">
    <property type="entry name" value="Initiation factor IF2/eIF5b, domain 3"/>
    <property type="match status" value="1"/>
</dbReference>
<accession>A0A9P7SJV0</accession>
<feature type="compositionally biased region" description="Basic and acidic residues" evidence="11">
    <location>
        <begin position="347"/>
        <end position="375"/>
    </location>
</feature>
<dbReference type="FunFam" id="3.40.50.10050:FF:000001">
    <property type="entry name" value="Translation initiation factor IF-2"/>
    <property type="match status" value="1"/>
</dbReference>
<keyword evidence="7" id="KW-0496">Mitochondrion</keyword>
<dbReference type="Pfam" id="PF22042">
    <property type="entry name" value="EF-G_D2"/>
    <property type="match status" value="1"/>
</dbReference>
<evidence type="ECO:0000256" key="2">
    <source>
        <dbReference type="ARBA" id="ARBA00007733"/>
    </source>
</evidence>
<dbReference type="SUPFAM" id="SSF50447">
    <property type="entry name" value="Translation proteins"/>
    <property type="match status" value="2"/>
</dbReference>
<keyword evidence="14" id="KW-1185">Reference proteome</keyword>
<evidence type="ECO:0000313" key="14">
    <source>
        <dbReference type="Proteomes" id="UP000706124"/>
    </source>
</evidence>
<evidence type="ECO:0000256" key="3">
    <source>
        <dbReference type="ARBA" id="ARBA00022540"/>
    </source>
</evidence>
<evidence type="ECO:0000256" key="8">
    <source>
        <dbReference type="ARBA" id="ARBA00023134"/>
    </source>
</evidence>
<evidence type="ECO:0000256" key="1">
    <source>
        <dbReference type="ARBA" id="ARBA00004173"/>
    </source>
</evidence>
<feature type="compositionally biased region" description="Basic and acidic residues" evidence="11">
    <location>
        <begin position="409"/>
        <end position="419"/>
    </location>
</feature>
<feature type="region of interest" description="Disordered" evidence="11">
    <location>
        <begin position="159"/>
        <end position="287"/>
    </location>
</feature>
<dbReference type="Gene3D" id="2.40.30.10">
    <property type="entry name" value="Translation factors"/>
    <property type="match status" value="2"/>
</dbReference>
<evidence type="ECO:0000256" key="7">
    <source>
        <dbReference type="ARBA" id="ARBA00023128"/>
    </source>
</evidence>
<dbReference type="PROSITE" id="PS51722">
    <property type="entry name" value="G_TR_2"/>
    <property type="match status" value="1"/>
</dbReference>
<comment type="function">
    <text evidence="9">One of the essential components for the initiation of protein synthesis. Protects formylmethionyl-tRNA from spontaneous hydrolysis and promotes its binding to the 30S ribosomal subunits. Also involved in the hydrolysis of GTP during the formation of the 70S ribosomal complex.</text>
</comment>
<dbReference type="PANTHER" id="PTHR43381">
    <property type="entry name" value="TRANSLATION INITIATION FACTOR IF-2-RELATED"/>
    <property type="match status" value="1"/>
</dbReference>
<feature type="compositionally biased region" description="Low complexity" evidence="11">
    <location>
        <begin position="501"/>
        <end position="511"/>
    </location>
</feature>
<dbReference type="InterPro" id="IPR015760">
    <property type="entry name" value="TIF_IF2"/>
</dbReference>
<evidence type="ECO:0000256" key="9">
    <source>
        <dbReference type="ARBA" id="ARBA00025162"/>
    </source>
</evidence>
<dbReference type="GO" id="GO:0003924">
    <property type="term" value="F:GTPase activity"/>
    <property type="evidence" value="ECO:0007669"/>
    <property type="project" value="InterPro"/>
</dbReference>
<dbReference type="Gene3D" id="3.40.50.300">
    <property type="entry name" value="P-loop containing nucleotide triphosphate hydrolases"/>
    <property type="match status" value="1"/>
</dbReference>
<evidence type="ECO:0000256" key="6">
    <source>
        <dbReference type="ARBA" id="ARBA00022946"/>
    </source>
</evidence>
<comment type="similarity">
    <text evidence="2">Belongs to the TRAFAC class translation factor GTPase superfamily. Classic translation factor GTPase family. IF-2 subfamily.</text>
</comment>
<feature type="compositionally biased region" description="Polar residues" evidence="11">
    <location>
        <begin position="159"/>
        <end position="175"/>
    </location>
</feature>
<dbReference type="Pfam" id="PF11987">
    <property type="entry name" value="IF-2"/>
    <property type="match status" value="1"/>
</dbReference>
<proteinExistence type="inferred from homology"/>
<evidence type="ECO:0000259" key="12">
    <source>
        <dbReference type="PROSITE" id="PS51722"/>
    </source>
</evidence>
<dbReference type="GO" id="GO:0005739">
    <property type="term" value="C:mitochondrion"/>
    <property type="evidence" value="ECO:0007669"/>
    <property type="project" value="UniProtKB-SubCell"/>
</dbReference>
<dbReference type="InterPro" id="IPR000795">
    <property type="entry name" value="T_Tr_GTP-bd_dom"/>
</dbReference>
<organism evidence="13 14">
    <name type="scientific">Claviceps pazoutovae</name>
    <dbReference type="NCBI Taxonomy" id="1649127"/>
    <lineage>
        <taxon>Eukaryota</taxon>
        <taxon>Fungi</taxon>
        <taxon>Dikarya</taxon>
        <taxon>Ascomycota</taxon>
        <taxon>Pezizomycotina</taxon>
        <taxon>Sordariomycetes</taxon>
        <taxon>Hypocreomycetidae</taxon>
        <taxon>Hypocreales</taxon>
        <taxon>Clavicipitaceae</taxon>
        <taxon>Claviceps</taxon>
    </lineage>
</organism>
<dbReference type="NCBIfam" id="TIGR00487">
    <property type="entry name" value="IF-2"/>
    <property type="match status" value="1"/>
</dbReference>
<feature type="compositionally biased region" description="Basic and acidic residues" evidence="11">
    <location>
        <begin position="253"/>
        <end position="262"/>
    </location>
</feature>
<feature type="region of interest" description="Disordered" evidence="11">
    <location>
        <begin position="786"/>
        <end position="823"/>
    </location>
</feature>
<gene>
    <name evidence="13" type="ORF">E4U60_005909</name>
</gene>
<feature type="compositionally biased region" description="Polar residues" evidence="11">
    <location>
        <begin position="239"/>
        <end position="252"/>
    </location>
</feature>
<keyword evidence="4" id="KW-0547">Nucleotide-binding</keyword>
<feature type="region of interest" description="Disordered" evidence="11">
    <location>
        <begin position="309"/>
        <end position="419"/>
    </location>
</feature>
<feature type="compositionally biased region" description="Basic and acidic residues" evidence="11">
    <location>
        <begin position="387"/>
        <end position="401"/>
    </location>
</feature>
<dbReference type="EMBL" id="SRPO01000054">
    <property type="protein sequence ID" value="KAG5944526.1"/>
    <property type="molecule type" value="Genomic_DNA"/>
</dbReference>
<sequence>MLRARAWKGRGYPFICEYCRVQVPSTSSPGLGRTPNVFSFCTTSKLRSSDERNKATAKPSAPGRLAAGRGSFGSLRGSFAPVNTPQTTTSSAQCILLPHEIEARKKSPLVETKSAVVDTKNRDRRKINADRRAGPAHRGHEAQIDKSISVLTEVFKSITEPQTPSDANQTRTNVQSSASTSTSGAASTTNTTLLSKSSDEKAHSSRGQNSRPEPNALPAVSSKRTGWGAFSQRKAESLLPTQAQTVKSNGSRRPSDTSHLEKTQPFSQRKPMHQHSGRTVAETPSESRIITSTQDFWAELNSRVVGFKESKGEGRREATADDGDLVETKSAQMAKGKGGRSQSDNSALHHETWQNERRKSRFEIGREMDSSERNFTKKTKKSSSGRRGHDAETEDEATHRWEQKKRQKAEKEAERQRKLQEEQPALNIFLPEYISALNLAQALQQRPDQFLHDMEEMGFENVTTDTILTGETAALVSMEYGFEPTIDTGSQRDLRPRPVPEDVSSVPSRPPVVTIMGHVDHGKTTLLDYLRKSSVAAQEHGGITQHIGAFVVSMSAGKQITFLDTPGHAAFLSMRQRGAHVTDIVVLVVAADDSVKPQTVEAIKHATAAKVPIIVAINKIDKETARVEQVKSDLARHGVEIEDYGGEVQVVCVSGKTGQGMADLEESIITLAEILDVRAEYDGMAEGWILESSVKMHGRSATALVKRGTLRPGDIIVAGKTWARIRTMRNEAGTELAEAPPGTPIEILGWRDLPEAGKQVLQAPDETKAKLAVEYRLEMADRQESSAQLADLEQRQREKAAADAAEKLSSSKNGDKSDQTSSEPGIIIQNFTVKADVVGSVEAVCGSILEVGNHEVQPKILRSAAGHVTESDIDHAAVSNSVIVNFNLPIAPHVKRRAEDAKVTIIDHNVIYHVVDDIKETLSALLPVEITTRVIGDAEVLQVFSINVKKRISKNVAGCRVRNGTIKKSSLVKVIRKGKVVFQGTIDTLKQVKKDVLDVGKDSECGIEMEGFQDYQVEDQIQTYEEVTRKRTL</sequence>
<dbReference type="CDD" id="cd03702">
    <property type="entry name" value="IF2_mtIF2_II"/>
    <property type="match status" value="1"/>
</dbReference>
<dbReference type="InterPro" id="IPR000178">
    <property type="entry name" value="TF_IF2_bacterial-like"/>
</dbReference>
<dbReference type="AlphaFoldDB" id="A0A9P7SJV0"/>
<evidence type="ECO:0000256" key="4">
    <source>
        <dbReference type="ARBA" id="ARBA00022741"/>
    </source>
</evidence>
<dbReference type="InterPro" id="IPR023115">
    <property type="entry name" value="TIF_IF2_dom3"/>
</dbReference>
<dbReference type="CDD" id="cd01887">
    <property type="entry name" value="IF2_eIF5B"/>
    <property type="match status" value="1"/>
</dbReference>
<feature type="region of interest" description="Disordered" evidence="11">
    <location>
        <begin position="112"/>
        <end position="145"/>
    </location>
</feature>
<dbReference type="Gene3D" id="3.40.50.10050">
    <property type="entry name" value="Translation initiation factor IF- 2, domain 3"/>
    <property type="match status" value="1"/>
</dbReference>
<feature type="region of interest" description="Disordered" evidence="11">
    <location>
        <begin position="486"/>
        <end position="511"/>
    </location>
</feature>